<accession>A0A8S3EIC2</accession>
<dbReference type="AlphaFoldDB" id="A0A8S3EIC2"/>
<dbReference type="EMBL" id="CAJOBJ010239721">
    <property type="protein sequence ID" value="CAF5072799.1"/>
    <property type="molecule type" value="Genomic_DNA"/>
</dbReference>
<proteinExistence type="predicted"/>
<comment type="caution">
    <text evidence="1">The sequence shown here is derived from an EMBL/GenBank/DDBJ whole genome shotgun (WGS) entry which is preliminary data.</text>
</comment>
<evidence type="ECO:0000313" key="1">
    <source>
        <dbReference type="EMBL" id="CAF5072799.1"/>
    </source>
</evidence>
<organism evidence="1 2">
    <name type="scientific">Rotaria magnacalcarata</name>
    <dbReference type="NCBI Taxonomy" id="392030"/>
    <lineage>
        <taxon>Eukaryota</taxon>
        <taxon>Metazoa</taxon>
        <taxon>Spiralia</taxon>
        <taxon>Gnathifera</taxon>
        <taxon>Rotifera</taxon>
        <taxon>Eurotatoria</taxon>
        <taxon>Bdelloidea</taxon>
        <taxon>Philodinida</taxon>
        <taxon>Philodinidae</taxon>
        <taxon>Rotaria</taxon>
    </lineage>
</organism>
<evidence type="ECO:0000313" key="2">
    <source>
        <dbReference type="Proteomes" id="UP000681720"/>
    </source>
</evidence>
<reference evidence="1" key="1">
    <citation type="submission" date="2021-02" db="EMBL/GenBank/DDBJ databases">
        <authorList>
            <person name="Nowell W R."/>
        </authorList>
    </citation>
    <scope>NUCLEOTIDE SEQUENCE</scope>
</reference>
<sequence length="36" mass="4006">MGLSRASLYCSVRISSRSVQLSQIFNNGGEDVVFKR</sequence>
<gene>
    <name evidence="1" type="ORF">GIL414_LOCUS61221</name>
</gene>
<dbReference type="Proteomes" id="UP000681720">
    <property type="component" value="Unassembled WGS sequence"/>
</dbReference>
<feature type="non-terminal residue" evidence="1">
    <location>
        <position position="36"/>
    </location>
</feature>
<protein>
    <submittedName>
        <fullName evidence="1">Uncharacterized protein</fullName>
    </submittedName>
</protein>
<name>A0A8S3EIC2_9BILA</name>